<name>A0A2T0WGZ4_9BACT</name>
<comment type="caution">
    <text evidence="1">The sequence shown here is derived from an EMBL/GenBank/DDBJ whole genome shotgun (WGS) entry which is preliminary data.</text>
</comment>
<dbReference type="EMBL" id="PVTR01000010">
    <property type="protein sequence ID" value="PRY85942.1"/>
    <property type="molecule type" value="Genomic_DNA"/>
</dbReference>
<protein>
    <submittedName>
        <fullName evidence="1">Uncharacterized protein</fullName>
    </submittedName>
</protein>
<organism evidence="1 2">
    <name type="scientific">Mongoliibacter ruber</name>
    <dbReference type="NCBI Taxonomy" id="1750599"/>
    <lineage>
        <taxon>Bacteria</taxon>
        <taxon>Pseudomonadati</taxon>
        <taxon>Bacteroidota</taxon>
        <taxon>Cytophagia</taxon>
        <taxon>Cytophagales</taxon>
        <taxon>Cyclobacteriaceae</taxon>
        <taxon>Mongoliibacter</taxon>
    </lineage>
</organism>
<proteinExistence type="predicted"/>
<evidence type="ECO:0000313" key="1">
    <source>
        <dbReference type="EMBL" id="PRY85942.1"/>
    </source>
</evidence>
<gene>
    <name evidence="1" type="ORF">CLW00_11073</name>
</gene>
<dbReference type="Proteomes" id="UP000238157">
    <property type="component" value="Unassembled WGS sequence"/>
</dbReference>
<evidence type="ECO:0000313" key="2">
    <source>
        <dbReference type="Proteomes" id="UP000238157"/>
    </source>
</evidence>
<reference evidence="1 2" key="1">
    <citation type="submission" date="2018-03" db="EMBL/GenBank/DDBJ databases">
        <title>Genomic Encyclopedia of Archaeal and Bacterial Type Strains, Phase II (KMG-II): from individual species to whole genera.</title>
        <authorList>
            <person name="Goeker M."/>
        </authorList>
    </citation>
    <scope>NUCLEOTIDE SEQUENCE [LARGE SCALE GENOMIC DNA]</scope>
    <source>
        <strain evidence="1 2">DSM 27929</strain>
    </source>
</reference>
<accession>A0A2T0WGZ4</accession>
<sequence>MKQANFIIVAMVLFDTAATKTHPGPAFNTSNA</sequence>
<keyword evidence="2" id="KW-1185">Reference proteome</keyword>
<dbReference type="AlphaFoldDB" id="A0A2T0WGZ4"/>